<reference evidence="2" key="1">
    <citation type="submission" date="2022-12" db="EMBL/GenBank/DDBJ databases">
        <authorList>
            <person name="Petersen C."/>
        </authorList>
    </citation>
    <scope>NUCLEOTIDE SEQUENCE</scope>
    <source>
        <strain evidence="2">IBT 30728</strain>
    </source>
</reference>
<dbReference type="GeneID" id="81620575"/>
<dbReference type="EMBL" id="JAPWDQ010000001">
    <property type="protein sequence ID" value="KAJ5495606.1"/>
    <property type="molecule type" value="Genomic_DNA"/>
</dbReference>
<evidence type="ECO:0000256" key="1">
    <source>
        <dbReference type="SAM" id="MobiDB-lite"/>
    </source>
</evidence>
<dbReference type="RefSeq" id="XP_056794619.1">
    <property type="nucleotide sequence ID" value="XM_056930326.1"/>
</dbReference>
<protein>
    <submittedName>
        <fullName evidence="2">Uncharacterized protein</fullName>
    </submittedName>
</protein>
<name>A0A9W9XM75_9EURO</name>
<reference evidence="2" key="2">
    <citation type="journal article" date="2023" name="IMA Fungus">
        <title>Comparative genomic study of the Penicillium genus elucidates a diverse pangenome and 15 lateral gene transfer events.</title>
        <authorList>
            <person name="Petersen C."/>
            <person name="Sorensen T."/>
            <person name="Nielsen M.R."/>
            <person name="Sondergaard T.E."/>
            <person name="Sorensen J.L."/>
            <person name="Fitzpatrick D.A."/>
            <person name="Frisvad J.C."/>
            <person name="Nielsen K.L."/>
        </authorList>
    </citation>
    <scope>NUCLEOTIDE SEQUENCE</scope>
    <source>
        <strain evidence="2">IBT 30728</strain>
    </source>
</reference>
<keyword evidence="3" id="KW-1185">Reference proteome</keyword>
<dbReference type="AlphaFoldDB" id="A0A9W9XM75"/>
<sequence>MERDRRRYDSMTAAEGRVTAQLSAPAGRPLEAMTVADAPHHATVLARAPTLGSPPIAPTAVLEVDLLTSGAGPGRLLSRAEVLGQAHTAGDGLPPTVLTKKRRSKSITSPNVAIKITSEHRIEASSFVPKL</sequence>
<dbReference type="Proteomes" id="UP001148312">
    <property type="component" value="Unassembled WGS sequence"/>
</dbReference>
<organism evidence="2 3">
    <name type="scientific">Penicillium diatomitis</name>
    <dbReference type="NCBI Taxonomy" id="2819901"/>
    <lineage>
        <taxon>Eukaryota</taxon>
        <taxon>Fungi</taxon>
        <taxon>Dikarya</taxon>
        <taxon>Ascomycota</taxon>
        <taxon>Pezizomycotina</taxon>
        <taxon>Eurotiomycetes</taxon>
        <taxon>Eurotiomycetidae</taxon>
        <taxon>Eurotiales</taxon>
        <taxon>Aspergillaceae</taxon>
        <taxon>Penicillium</taxon>
    </lineage>
</organism>
<evidence type="ECO:0000313" key="2">
    <source>
        <dbReference type="EMBL" id="KAJ5495606.1"/>
    </source>
</evidence>
<evidence type="ECO:0000313" key="3">
    <source>
        <dbReference type="Proteomes" id="UP001148312"/>
    </source>
</evidence>
<feature type="region of interest" description="Disordered" evidence="1">
    <location>
        <begin position="86"/>
        <end position="109"/>
    </location>
</feature>
<proteinExistence type="predicted"/>
<comment type="caution">
    <text evidence="2">The sequence shown here is derived from an EMBL/GenBank/DDBJ whole genome shotgun (WGS) entry which is preliminary data.</text>
</comment>
<accession>A0A9W9XM75</accession>
<gene>
    <name evidence="2" type="ORF">N7539_000722</name>
</gene>